<dbReference type="PANTHER" id="PTHR31110">
    <property type="entry name" value="PESTICIDAL CRYSTAL CRY8BA PROTEIN"/>
    <property type="match status" value="1"/>
</dbReference>
<feature type="compositionally biased region" description="Polar residues" evidence="1">
    <location>
        <begin position="56"/>
        <end position="74"/>
    </location>
</feature>
<evidence type="ECO:0000256" key="1">
    <source>
        <dbReference type="SAM" id="MobiDB-lite"/>
    </source>
</evidence>
<reference evidence="2 3" key="1">
    <citation type="journal article" date="2024" name="Nat. Commun.">
        <title>Phylogenomics reveals the evolutionary origins of lichenization in chlorophyte algae.</title>
        <authorList>
            <person name="Puginier C."/>
            <person name="Libourel C."/>
            <person name="Otte J."/>
            <person name="Skaloud P."/>
            <person name="Haon M."/>
            <person name="Grisel S."/>
            <person name="Petersen M."/>
            <person name="Berrin J.G."/>
            <person name="Delaux P.M."/>
            <person name="Dal Grande F."/>
            <person name="Keller J."/>
        </authorList>
    </citation>
    <scope>NUCLEOTIDE SEQUENCE [LARGE SCALE GENOMIC DNA]</scope>
    <source>
        <strain evidence="2 3">SAG 2043</strain>
    </source>
</reference>
<dbReference type="Proteomes" id="UP001489004">
    <property type="component" value="Unassembled WGS sequence"/>
</dbReference>
<evidence type="ECO:0000313" key="2">
    <source>
        <dbReference type="EMBL" id="KAK9806760.1"/>
    </source>
</evidence>
<comment type="caution">
    <text evidence="2">The sequence shown here is derived from an EMBL/GenBank/DDBJ whole genome shotgun (WGS) entry which is preliminary data.</text>
</comment>
<gene>
    <name evidence="2" type="ORF">WJX72_001747</name>
</gene>
<protein>
    <submittedName>
        <fullName evidence="2">Uncharacterized protein</fullName>
    </submittedName>
</protein>
<feature type="region of interest" description="Disordered" evidence="1">
    <location>
        <begin position="1"/>
        <end position="83"/>
    </location>
</feature>
<accession>A0AAW1PAH0</accession>
<feature type="region of interest" description="Disordered" evidence="1">
    <location>
        <begin position="998"/>
        <end position="1021"/>
    </location>
</feature>
<dbReference type="EMBL" id="JALJOR010000013">
    <property type="protein sequence ID" value="KAK9806760.1"/>
    <property type="molecule type" value="Genomic_DNA"/>
</dbReference>
<feature type="region of interest" description="Disordered" evidence="1">
    <location>
        <begin position="1074"/>
        <end position="1105"/>
    </location>
</feature>
<proteinExistence type="predicted"/>
<sequence>MASLRARTARILQSSDSDSSEEQEEKFVDAESLLASRKTSTAGSVQSTDDEGGFQSPRSHASKLSSERSFQSLTGRGPPRRAVRIKAEVKETQVKVELVKETPELGRPMWAPLRLFQVQGPEDPGSTARAQPQGRYPQPTWAEPWSVNASVQSSVSHTELFQPLRNSAQGKQAIAAALKPPGPAMETEMLNPLHAHNGDPNFRAPLRRTISPHHSMHRRWASASRQAPPGYSQDPEGPGPHHAHYPPINHVHGGVPAGGPLQSGPAAAAGPTTKLARRDAWAKFLAYEGCLQVCLAAHMEQVADAEIYLQDGCSALRTAFGFENLLLKPAVAGGPPAGATIIWDDADVPPLPTVEFTPATTRQTVIKVTATKLASSELYRPMASRIGMFGKHQEQQYICLHADTHEGDNGSWIMVGPHGEGANGDVVDLGAADQEGDLIVEVHNYDGVVAQGSVCIDDLWKVAGEHNSLDFCELPRRRTLLQRLCCRPVPLEDDVYGKQWVQVYDAHGNRYGHVLLATWMSTSDHTVMAHTSTVEPPPLLTDGFTHNAKGYQQITSWQVYDITLDAALRAQDCGPRRLAVTGEWKWLLAEFANVYGIRDSYAVLAHLRWMVKPENATVTAQCLELMGAELGPLKTGEAEGGLLPQELAILSRIEIATEALLAECFENYYSLSEAAPSGILDGGMAAPESPAPALLPAVELCNILRDVLKPKDSVWMTERFRIAACRRYQRLNSACEEEITGNDIRSSPPRPQNHRRSMSAHYHAQDAGAAHGQADEAGGPHDAEAELAYARLEALCQAIKNELQNDLRIHDSAVLPSFVVLPQVTAAEYCREFVAKLDRVLRAHPPPQPSRPAVDLLVTVGQQQEYLAWHNLLPPAGSPGELDALRVFGPHVDRWINGSAATLCHRCRVIEASTYATAVTGAVAEDGKTQVAPLVGEMLQRIQSEVNRYERVITYWPIFGPQLEGAVCTILRETTAAVSRQCGLIPVQDLADLSPFAQGQQPPTHRTPAKFKPHLPGDTSPRHWRFAPSVPVGPNAPPGGARTNIMPHEAVLLNSLRRLLTVVPQTESLLSRWAGGPAGPPGTPPLGQASPATGHERQMEEPAEGPHLGAQFAQLVKELRSEYAAAVTNCAERIATALFVSQGRSIHAILQRYGLTGTPAIMQQQVGPVLEAMEDVLVALTRSLDGRVYVALGRGLWDFTAKDIYDYTEALQEGKENKGAWRGRQNAAAALDVVDNFFTAVLSGTLQHELQSKDLDLPLHSDKAHKLLAENTAAINMSYTVY</sequence>
<feature type="compositionally biased region" description="Low complexity" evidence="1">
    <location>
        <begin position="760"/>
        <end position="777"/>
    </location>
</feature>
<keyword evidence="3" id="KW-1185">Reference proteome</keyword>
<feature type="compositionally biased region" description="Polar residues" evidence="1">
    <location>
        <begin position="37"/>
        <end position="47"/>
    </location>
</feature>
<organism evidence="2 3">
    <name type="scientific">[Myrmecia] bisecta</name>
    <dbReference type="NCBI Taxonomy" id="41462"/>
    <lineage>
        <taxon>Eukaryota</taxon>
        <taxon>Viridiplantae</taxon>
        <taxon>Chlorophyta</taxon>
        <taxon>core chlorophytes</taxon>
        <taxon>Trebouxiophyceae</taxon>
        <taxon>Trebouxiales</taxon>
        <taxon>Trebouxiaceae</taxon>
        <taxon>Myrmecia</taxon>
    </lineage>
</organism>
<evidence type="ECO:0000313" key="3">
    <source>
        <dbReference type="Proteomes" id="UP001489004"/>
    </source>
</evidence>
<dbReference type="PANTHER" id="PTHR31110:SF2">
    <property type="entry name" value="PESTICIDAL CRYSTAL CRY8BA PROTEIN"/>
    <property type="match status" value="1"/>
</dbReference>
<name>A0AAW1PAH0_9CHLO</name>
<feature type="region of interest" description="Disordered" evidence="1">
    <location>
        <begin position="213"/>
        <end position="270"/>
    </location>
</feature>
<feature type="region of interest" description="Disordered" evidence="1">
    <location>
        <begin position="739"/>
        <end position="781"/>
    </location>
</feature>